<evidence type="ECO:0000256" key="7">
    <source>
        <dbReference type="SAM" id="SignalP"/>
    </source>
</evidence>
<keyword evidence="5 7" id="KW-0732">Signal</keyword>
<keyword evidence="6" id="KW-0391">Immunity</keyword>
<dbReference type="GO" id="GO:0034605">
    <property type="term" value="P:cellular response to heat"/>
    <property type="evidence" value="ECO:0007669"/>
    <property type="project" value="UniProtKB-ARBA"/>
</dbReference>
<dbReference type="EMBL" id="AP029263">
    <property type="protein sequence ID" value="BFF90890.1"/>
    <property type="molecule type" value="Genomic_DNA"/>
</dbReference>
<dbReference type="GO" id="GO:0005615">
    <property type="term" value="C:extracellular space"/>
    <property type="evidence" value="ECO:0007669"/>
    <property type="project" value="UniProtKB-ARBA"/>
</dbReference>
<reference evidence="8 9" key="1">
    <citation type="submission" date="2024-02" db="EMBL/GenBank/DDBJ databases">
        <title>A chromosome-level genome assembly of Drosophila madeirensis, a fruit fly species endemic to Madeira island.</title>
        <authorList>
            <person name="Tomihara K."/>
            <person name="Llopart A."/>
            <person name="Yamamoto D."/>
        </authorList>
    </citation>
    <scope>NUCLEOTIDE SEQUENCE [LARGE SCALE GENOMIC DNA]</scope>
    <source>
        <strain evidence="8 9">RF1</strain>
    </source>
</reference>
<dbReference type="GO" id="GO:0009617">
    <property type="term" value="P:response to bacterium"/>
    <property type="evidence" value="ECO:0007669"/>
    <property type="project" value="UniProtKB-ARBA"/>
</dbReference>
<evidence type="ECO:0000313" key="8">
    <source>
        <dbReference type="EMBL" id="BFF90890.1"/>
    </source>
</evidence>
<keyword evidence="3" id="KW-0964">Secreted</keyword>
<keyword evidence="9" id="KW-1185">Reference proteome</keyword>
<comment type="subcellular location">
    <subcellularLocation>
        <location evidence="1">Secreted</location>
    </subcellularLocation>
</comment>
<dbReference type="AlphaFoldDB" id="A0AAU9F5E2"/>
<evidence type="ECO:0000256" key="1">
    <source>
        <dbReference type="ARBA" id="ARBA00004613"/>
    </source>
</evidence>
<comment type="similarity">
    <text evidence="2">Belongs to the Turandot family.</text>
</comment>
<feature type="chain" id="PRO_5043538148" evidence="7">
    <location>
        <begin position="24"/>
        <end position="139"/>
    </location>
</feature>
<organism evidence="8 9">
    <name type="scientific">Drosophila madeirensis</name>
    <name type="common">Fruit fly</name>
    <dbReference type="NCBI Taxonomy" id="30013"/>
    <lineage>
        <taxon>Eukaryota</taxon>
        <taxon>Metazoa</taxon>
        <taxon>Ecdysozoa</taxon>
        <taxon>Arthropoda</taxon>
        <taxon>Hexapoda</taxon>
        <taxon>Insecta</taxon>
        <taxon>Pterygota</taxon>
        <taxon>Neoptera</taxon>
        <taxon>Endopterygota</taxon>
        <taxon>Diptera</taxon>
        <taxon>Brachycera</taxon>
        <taxon>Muscomorpha</taxon>
        <taxon>Ephydroidea</taxon>
        <taxon>Drosophilidae</taxon>
        <taxon>Drosophila</taxon>
        <taxon>Sophophora</taxon>
    </lineage>
</organism>
<gene>
    <name evidence="8" type="ORF">DMAD_09320</name>
</gene>
<evidence type="ECO:0000313" key="9">
    <source>
        <dbReference type="Proteomes" id="UP001500889"/>
    </source>
</evidence>
<accession>A0AAU9F5E2</accession>
<dbReference type="InterPro" id="IPR010825">
    <property type="entry name" value="Turandot"/>
</dbReference>
<protein>
    <submittedName>
        <fullName evidence="8">Protein Turandot Z</fullName>
    </submittedName>
</protein>
<evidence type="ECO:0000256" key="5">
    <source>
        <dbReference type="ARBA" id="ARBA00022729"/>
    </source>
</evidence>
<evidence type="ECO:0000256" key="4">
    <source>
        <dbReference type="ARBA" id="ARBA00022588"/>
    </source>
</evidence>
<dbReference type="GO" id="GO:0045087">
    <property type="term" value="P:innate immune response"/>
    <property type="evidence" value="ECO:0007669"/>
    <property type="project" value="UniProtKB-KW"/>
</dbReference>
<evidence type="ECO:0000256" key="6">
    <source>
        <dbReference type="ARBA" id="ARBA00022859"/>
    </source>
</evidence>
<proteinExistence type="inferred from homology"/>
<name>A0AAU9F5E2_DROMD</name>
<evidence type="ECO:0000256" key="3">
    <source>
        <dbReference type="ARBA" id="ARBA00022525"/>
    </source>
</evidence>
<feature type="signal peptide" evidence="7">
    <location>
        <begin position="1"/>
        <end position="23"/>
    </location>
</feature>
<dbReference type="Pfam" id="PF07240">
    <property type="entry name" value="Turandot"/>
    <property type="match status" value="1"/>
</dbReference>
<keyword evidence="4" id="KW-0399">Innate immunity</keyword>
<evidence type="ECO:0000256" key="2">
    <source>
        <dbReference type="ARBA" id="ARBA00010249"/>
    </source>
</evidence>
<sequence>MSSLIHLSCVLALLICLTGSMSANPIADDHDRLLQLLANANPADDAELLQSTTDAIALYKKYAPSTPDDDLDREVTKFESETITVDGVPIQGGFWSSIRSAADKLPKEVKDQARELAKQSAKALFSKLTQYLKAKIASK</sequence>
<dbReference type="Proteomes" id="UP001500889">
    <property type="component" value="Chromosome O"/>
</dbReference>